<evidence type="ECO:0000313" key="2">
    <source>
        <dbReference type="EMBL" id="MCU7617624.1"/>
    </source>
</evidence>
<accession>A0ABT2W6Q6</accession>
<dbReference type="RefSeq" id="WP_263003059.1">
    <property type="nucleotide sequence ID" value="NZ_JAOTEM010000002.1"/>
</dbReference>
<feature type="chain" id="PRO_5046153695" evidence="1">
    <location>
        <begin position="19"/>
        <end position="106"/>
    </location>
</feature>
<evidence type="ECO:0000256" key="1">
    <source>
        <dbReference type="SAM" id="SignalP"/>
    </source>
</evidence>
<keyword evidence="1" id="KW-0732">Signal</keyword>
<keyword evidence="3" id="KW-1185">Reference proteome</keyword>
<name>A0ABT2W6Q6_9FLAO</name>
<protein>
    <submittedName>
        <fullName evidence="2">Uncharacterized protein</fullName>
    </submittedName>
</protein>
<sequence>MKKIFLVALLATAGIASANDLKMEKKSETKKETQEKAEKAKAQRCTQYGMVAWCKPNDMVLDTVCWDDSVSGSYEQSRACIRENGQLYNIFMCGSSDYAGLTQSIY</sequence>
<gene>
    <name evidence="2" type="ORF">NZ698_10485</name>
</gene>
<feature type="signal peptide" evidence="1">
    <location>
        <begin position="1"/>
        <end position="18"/>
    </location>
</feature>
<dbReference type="Proteomes" id="UP001208649">
    <property type="component" value="Unassembled WGS sequence"/>
</dbReference>
<comment type="caution">
    <text evidence="2">The sequence shown here is derived from an EMBL/GenBank/DDBJ whole genome shotgun (WGS) entry which is preliminary data.</text>
</comment>
<reference evidence="3" key="1">
    <citation type="submission" date="2023-07" db="EMBL/GenBank/DDBJ databases">
        <title>Chryseobacterium sp. strain PBS4-4 Genome sequencing and assembly.</title>
        <authorList>
            <person name="Jung Y."/>
        </authorList>
    </citation>
    <scope>NUCLEOTIDE SEQUENCE [LARGE SCALE GENOMIC DNA]</scope>
    <source>
        <strain evidence="3">PBS4-4</strain>
    </source>
</reference>
<proteinExistence type="predicted"/>
<organism evidence="2 3">
    <name type="scientific">Chryseobacterium edaphi</name>
    <dbReference type="NCBI Taxonomy" id="2976532"/>
    <lineage>
        <taxon>Bacteria</taxon>
        <taxon>Pseudomonadati</taxon>
        <taxon>Bacteroidota</taxon>
        <taxon>Flavobacteriia</taxon>
        <taxon>Flavobacteriales</taxon>
        <taxon>Weeksellaceae</taxon>
        <taxon>Chryseobacterium group</taxon>
        <taxon>Chryseobacterium</taxon>
    </lineage>
</organism>
<dbReference type="EMBL" id="JAOTEM010000002">
    <property type="protein sequence ID" value="MCU7617624.1"/>
    <property type="molecule type" value="Genomic_DNA"/>
</dbReference>
<evidence type="ECO:0000313" key="3">
    <source>
        <dbReference type="Proteomes" id="UP001208649"/>
    </source>
</evidence>